<dbReference type="GO" id="GO:0022857">
    <property type="term" value="F:transmembrane transporter activity"/>
    <property type="evidence" value="ECO:0007669"/>
    <property type="project" value="TreeGrafter"/>
</dbReference>
<keyword evidence="9 12" id="KW-0067">ATP-binding</keyword>
<evidence type="ECO:0000256" key="9">
    <source>
        <dbReference type="ARBA" id="ARBA00022840"/>
    </source>
</evidence>
<dbReference type="AlphaFoldDB" id="A0A399RKD5"/>
<comment type="caution">
    <text evidence="14">The sequence shown here is derived from an EMBL/GenBank/DDBJ whole genome shotgun (WGS) entry which is preliminary data.</text>
</comment>
<dbReference type="Gene3D" id="3.40.50.300">
    <property type="entry name" value="P-loop containing nucleotide triphosphate hydrolases"/>
    <property type="match status" value="1"/>
</dbReference>
<dbReference type="InterPro" id="IPR017871">
    <property type="entry name" value="ABC_transporter-like_CS"/>
</dbReference>
<evidence type="ECO:0000256" key="1">
    <source>
        <dbReference type="ARBA" id="ARBA00002579"/>
    </source>
</evidence>
<dbReference type="CDD" id="cd03255">
    <property type="entry name" value="ABC_MJ0796_LolCDE_FtsE"/>
    <property type="match status" value="1"/>
</dbReference>
<dbReference type="EMBL" id="QWFX01000006">
    <property type="protein sequence ID" value="RIJ30312.1"/>
    <property type="molecule type" value="Genomic_DNA"/>
</dbReference>
<comment type="function">
    <text evidence="1">Part of the ABC transporter FtsEX involved in cellular division. Important for assembly or stability of the septal ring.</text>
</comment>
<dbReference type="GO" id="GO:0005886">
    <property type="term" value="C:plasma membrane"/>
    <property type="evidence" value="ECO:0007669"/>
    <property type="project" value="UniProtKB-SubCell"/>
</dbReference>
<dbReference type="SMART" id="SM00382">
    <property type="entry name" value="AAA"/>
    <property type="match status" value="1"/>
</dbReference>
<evidence type="ECO:0000256" key="2">
    <source>
        <dbReference type="ARBA" id="ARBA00004202"/>
    </source>
</evidence>
<evidence type="ECO:0000256" key="12">
    <source>
        <dbReference type="RuleBase" id="RU365094"/>
    </source>
</evidence>
<proteinExistence type="inferred from homology"/>
<evidence type="ECO:0000256" key="4">
    <source>
        <dbReference type="ARBA" id="ARBA00020019"/>
    </source>
</evidence>
<accession>A0A399RKD5</accession>
<dbReference type="Proteomes" id="UP000266385">
    <property type="component" value="Unassembled WGS sequence"/>
</dbReference>
<evidence type="ECO:0000259" key="13">
    <source>
        <dbReference type="PROSITE" id="PS50893"/>
    </source>
</evidence>
<evidence type="ECO:0000256" key="3">
    <source>
        <dbReference type="ARBA" id="ARBA00005417"/>
    </source>
</evidence>
<evidence type="ECO:0000256" key="7">
    <source>
        <dbReference type="ARBA" id="ARBA00022618"/>
    </source>
</evidence>
<evidence type="ECO:0000313" key="14">
    <source>
        <dbReference type="EMBL" id="RIJ30312.1"/>
    </source>
</evidence>
<dbReference type="InterPro" id="IPR027417">
    <property type="entry name" value="P-loop_NTPase"/>
</dbReference>
<dbReference type="RefSeq" id="WP_119375631.1">
    <property type="nucleotide sequence ID" value="NZ_QWFX01000006.1"/>
</dbReference>
<organism evidence="14 15">
    <name type="scientific">Henriciella mobilis</name>
    <dbReference type="NCBI Taxonomy" id="2305467"/>
    <lineage>
        <taxon>Bacteria</taxon>
        <taxon>Pseudomonadati</taxon>
        <taxon>Pseudomonadota</taxon>
        <taxon>Alphaproteobacteria</taxon>
        <taxon>Hyphomonadales</taxon>
        <taxon>Hyphomonadaceae</taxon>
        <taxon>Henriciella</taxon>
    </lineage>
</organism>
<dbReference type="GO" id="GO:0051301">
    <property type="term" value="P:cell division"/>
    <property type="evidence" value="ECO:0007669"/>
    <property type="project" value="UniProtKB-UniRule"/>
</dbReference>
<dbReference type="InterPro" id="IPR005286">
    <property type="entry name" value="Cell_div_FtsE"/>
</dbReference>
<dbReference type="PROSITE" id="PS50893">
    <property type="entry name" value="ABC_TRANSPORTER_2"/>
    <property type="match status" value="1"/>
</dbReference>
<evidence type="ECO:0000256" key="6">
    <source>
        <dbReference type="ARBA" id="ARBA00022475"/>
    </source>
</evidence>
<dbReference type="PROSITE" id="PS00211">
    <property type="entry name" value="ABC_TRANSPORTER_1"/>
    <property type="match status" value="1"/>
</dbReference>
<dbReference type="InterPro" id="IPR003439">
    <property type="entry name" value="ABC_transporter-like_ATP-bd"/>
</dbReference>
<dbReference type="FunFam" id="3.40.50.300:FF:000056">
    <property type="entry name" value="Cell division ATP-binding protein FtsE"/>
    <property type="match status" value="1"/>
</dbReference>
<keyword evidence="6 12" id="KW-1003">Cell membrane</keyword>
<dbReference type="GO" id="GO:0016887">
    <property type="term" value="F:ATP hydrolysis activity"/>
    <property type="evidence" value="ECO:0007669"/>
    <property type="project" value="InterPro"/>
</dbReference>
<comment type="subcellular location">
    <subcellularLocation>
        <location evidence="12">Cell inner membrane</location>
        <topology evidence="12">Peripheral membrane protein</topology>
        <orientation evidence="12">Cytoplasmic side</orientation>
    </subcellularLocation>
    <subcellularLocation>
        <location evidence="2">Cell membrane</location>
        <topology evidence="2">Peripheral membrane protein</topology>
    </subcellularLocation>
</comment>
<reference evidence="14 15" key="1">
    <citation type="submission" date="2018-08" db="EMBL/GenBank/DDBJ databases">
        <title>Henriciella mobilis sp. nov., isolated from seawater.</title>
        <authorList>
            <person name="Cheng H."/>
            <person name="Wu Y.-H."/>
            <person name="Xu X.-W."/>
            <person name="Guo L.-L."/>
        </authorList>
    </citation>
    <scope>NUCLEOTIDE SEQUENCE [LARGE SCALE GENOMIC DNA]</scope>
    <source>
        <strain evidence="14 15">JN25</strain>
    </source>
</reference>
<evidence type="ECO:0000256" key="5">
    <source>
        <dbReference type="ARBA" id="ARBA00022448"/>
    </source>
</evidence>
<evidence type="ECO:0000256" key="11">
    <source>
        <dbReference type="ARBA" id="ARBA00023306"/>
    </source>
</evidence>
<dbReference type="NCBIfam" id="TIGR02673">
    <property type="entry name" value="FtsE"/>
    <property type="match status" value="1"/>
</dbReference>
<gene>
    <name evidence="12 14" type="primary">ftsE</name>
    <name evidence="14" type="ORF">D1223_06625</name>
</gene>
<dbReference type="PANTHER" id="PTHR24220">
    <property type="entry name" value="IMPORT ATP-BINDING PROTEIN"/>
    <property type="match status" value="1"/>
</dbReference>
<comment type="subunit">
    <text evidence="12">Homodimer. Forms a membrane-associated complex with FtsX.</text>
</comment>
<dbReference type="SUPFAM" id="SSF52540">
    <property type="entry name" value="P-loop containing nucleoside triphosphate hydrolases"/>
    <property type="match status" value="1"/>
</dbReference>
<keyword evidence="11 12" id="KW-0131">Cell cycle</keyword>
<sequence>MNRFNPDMTGEPAVELNAVSLRYDTADEVLSDVNIRLRPGSFTFLTGASGAGKSSLLKLIYLAHAPTRGEVRLFGQSTGMLKRRQLSALRRRIGVVFQDFRLLEHLTSFENVALPLRVLGQKPEQYRDEVADLLRWVGLGERMHALPQSLSGGEQQRLSIARALINKPNLLVADEPTGNVDPEMGKRIFRLFVELNRRLNTTVIIATHDLGLIREFEAPVLRLQHGLIVQDVEHQPA</sequence>
<evidence type="ECO:0000256" key="10">
    <source>
        <dbReference type="ARBA" id="ARBA00023136"/>
    </source>
</evidence>
<dbReference type="PANTHER" id="PTHR24220:SF470">
    <property type="entry name" value="CELL DIVISION ATP-BINDING PROTEIN FTSE"/>
    <property type="match status" value="1"/>
</dbReference>
<evidence type="ECO:0000313" key="15">
    <source>
        <dbReference type="Proteomes" id="UP000266385"/>
    </source>
</evidence>
<dbReference type="InterPro" id="IPR015854">
    <property type="entry name" value="ABC_transpr_LolD-like"/>
</dbReference>
<comment type="similarity">
    <text evidence="3 12">Belongs to the ABC transporter superfamily.</text>
</comment>
<keyword evidence="7 12" id="KW-0132">Cell division</keyword>
<evidence type="ECO:0000256" key="8">
    <source>
        <dbReference type="ARBA" id="ARBA00022741"/>
    </source>
</evidence>
<dbReference type="OrthoDB" id="7627620at2"/>
<dbReference type="InterPro" id="IPR017911">
    <property type="entry name" value="MacB-like_ATP-bd"/>
</dbReference>
<name>A0A399RKD5_9PROT</name>
<dbReference type="InterPro" id="IPR003593">
    <property type="entry name" value="AAA+_ATPase"/>
</dbReference>
<keyword evidence="15" id="KW-1185">Reference proteome</keyword>
<dbReference type="Pfam" id="PF00005">
    <property type="entry name" value="ABC_tran"/>
    <property type="match status" value="1"/>
</dbReference>
<keyword evidence="5" id="KW-0813">Transport</keyword>
<feature type="domain" description="ABC transporter" evidence="13">
    <location>
        <begin position="14"/>
        <end position="237"/>
    </location>
</feature>
<keyword evidence="10 12" id="KW-0472">Membrane</keyword>
<dbReference type="GO" id="GO:0005524">
    <property type="term" value="F:ATP binding"/>
    <property type="evidence" value="ECO:0007669"/>
    <property type="project" value="UniProtKB-UniRule"/>
</dbReference>
<protein>
    <recommendedName>
        <fullName evidence="4 12">Cell division ATP-binding protein FtsE</fullName>
    </recommendedName>
</protein>
<keyword evidence="8 12" id="KW-0547">Nucleotide-binding</keyword>